<dbReference type="CDD" id="cd22164">
    <property type="entry name" value="F-box_AtSKIP19-like"/>
    <property type="match status" value="1"/>
</dbReference>
<dbReference type="Gene3D" id="3.80.10.10">
    <property type="entry name" value="Ribonuclease Inhibitor"/>
    <property type="match status" value="1"/>
</dbReference>
<sequence>MNTGWEIPAAEEFSDSGRRGWGRSAAAASTSPPWIDLPADVTANILKRLGAEEMLCSAQQVCATWWNVCKDPSLWRVIDFSSTKQIDSDVNYTAMCRRAVDRSRGQLIDFTIQYFGGDKLMEYIADRSPNLKRLKLGTCFDISGPCAARIVAKLGQLEEFHLTIRPGVSSADIRAIGNACPTLKSFSCNGFKYLLIVDFDEDDDRPFIDSIHPNMYAHAISKSMPNLQHLQVFGHWMENKGLELILNGCPRLESLDIRRCFDLDLEGDLGKRCRQQIKHLKLPHDSTSDVPWPSCHGNDPFDCPPFSNYNPDVYCYYEDMEDHIRRHGYADLYVSSGLI</sequence>
<evidence type="ECO:0000313" key="3">
    <source>
        <dbReference type="Proteomes" id="UP001567538"/>
    </source>
</evidence>
<dbReference type="Proteomes" id="UP001567538">
    <property type="component" value="Unassembled WGS sequence"/>
</dbReference>
<dbReference type="Gene3D" id="1.20.1280.50">
    <property type="match status" value="1"/>
</dbReference>
<name>A0ABD1G1E3_SALDI</name>
<dbReference type="PROSITE" id="PS50181">
    <property type="entry name" value="FBOX"/>
    <property type="match status" value="1"/>
</dbReference>
<dbReference type="PANTHER" id="PTHR38926:SF82">
    <property type="entry name" value="F-BOX DOMAIN-CONTAINING PROTEIN"/>
    <property type="match status" value="1"/>
</dbReference>
<dbReference type="InterPro" id="IPR001810">
    <property type="entry name" value="F-box_dom"/>
</dbReference>
<feature type="domain" description="F-box" evidence="1">
    <location>
        <begin position="31"/>
        <end position="78"/>
    </location>
</feature>
<reference evidence="2 3" key="1">
    <citation type="submission" date="2024-06" db="EMBL/GenBank/DDBJ databases">
        <title>A chromosome level genome sequence of Diviner's sage (Salvia divinorum).</title>
        <authorList>
            <person name="Ford S.A."/>
            <person name="Ro D.-K."/>
            <person name="Ness R.W."/>
            <person name="Phillips M.A."/>
        </authorList>
    </citation>
    <scope>NUCLEOTIDE SEQUENCE [LARGE SCALE GENOMIC DNA]</scope>
    <source>
        <strain evidence="2">SAF-2024a</strain>
        <tissue evidence="2">Leaf</tissue>
    </source>
</reference>
<evidence type="ECO:0000259" key="1">
    <source>
        <dbReference type="PROSITE" id="PS50181"/>
    </source>
</evidence>
<keyword evidence="3" id="KW-1185">Reference proteome</keyword>
<protein>
    <submittedName>
        <fullName evidence="2">F-box/LRR-repeat protein 23</fullName>
    </submittedName>
</protein>
<gene>
    <name evidence="2" type="ORF">AAHA92_30071</name>
</gene>
<dbReference type="PANTHER" id="PTHR38926">
    <property type="entry name" value="F-BOX DOMAIN CONTAINING PROTEIN, EXPRESSED"/>
    <property type="match status" value="1"/>
</dbReference>
<accession>A0ABD1G1E3</accession>
<dbReference type="Pfam" id="PF12937">
    <property type="entry name" value="F-box-like"/>
    <property type="match status" value="1"/>
</dbReference>
<dbReference type="EMBL" id="JBEAFC010000011">
    <property type="protein sequence ID" value="KAL1537575.1"/>
    <property type="molecule type" value="Genomic_DNA"/>
</dbReference>
<dbReference type="AlphaFoldDB" id="A0ABD1G1E3"/>
<evidence type="ECO:0000313" key="2">
    <source>
        <dbReference type="EMBL" id="KAL1537575.1"/>
    </source>
</evidence>
<dbReference type="InterPro" id="IPR032675">
    <property type="entry name" value="LRR_dom_sf"/>
</dbReference>
<proteinExistence type="predicted"/>
<comment type="caution">
    <text evidence="2">The sequence shown here is derived from an EMBL/GenBank/DDBJ whole genome shotgun (WGS) entry which is preliminary data.</text>
</comment>
<organism evidence="2 3">
    <name type="scientific">Salvia divinorum</name>
    <name type="common">Maria pastora</name>
    <name type="synonym">Diviner's sage</name>
    <dbReference type="NCBI Taxonomy" id="28513"/>
    <lineage>
        <taxon>Eukaryota</taxon>
        <taxon>Viridiplantae</taxon>
        <taxon>Streptophyta</taxon>
        <taxon>Embryophyta</taxon>
        <taxon>Tracheophyta</taxon>
        <taxon>Spermatophyta</taxon>
        <taxon>Magnoliopsida</taxon>
        <taxon>eudicotyledons</taxon>
        <taxon>Gunneridae</taxon>
        <taxon>Pentapetalae</taxon>
        <taxon>asterids</taxon>
        <taxon>lamiids</taxon>
        <taxon>Lamiales</taxon>
        <taxon>Lamiaceae</taxon>
        <taxon>Nepetoideae</taxon>
        <taxon>Mentheae</taxon>
        <taxon>Salviinae</taxon>
        <taxon>Salvia</taxon>
        <taxon>Salvia subgen. Calosphace</taxon>
    </lineage>
</organism>
<dbReference type="SUPFAM" id="SSF52047">
    <property type="entry name" value="RNI-like"/>
    <property type="match status" value="1"/>
</dbReference>